<dbReference type="InterPro" id="IPR050113">
    <property type="entry name" value="Ub_conjugating_enzyme"/>
</dbReference>
<dbReference type="GO" id="GO:0005524">
    <property type="term" value="F:ATP binding"/>
    <property type="evidence" value="ECO:0007669"/>
    <property type="project" value="UniProtKB-KW"/>
</dbReference>
<keyword evidence="2" id="KW-0833">Ubl conjugation pathway</keyword>
<dbReference type="SMART" id="SM00212">
    <property type="entry name" value="UBCc"/>
    <property type="match status" value="1"/>
</dbReference>
<dbReference type="InterPro" id="IPR000608">
    <property type="entry name" value="UBC"/>
</dbReference>
<dbReference type="FunFam" id="3.10.110.10:FF:000072">
    <property type="entry name" value="Ubiquitin-conjugating enzyme E2 W"/>
    <property type="match status" value="1"/>
</dbReference>
<dbReference type="Gene3D" id="3.10.110.10">
    <property type="entry name" value="Ubiquitin Conjugating Enzyme"/>
    <property type="match status" value="1"/>
</dbReference>
<dbReference type="OrthoDB" id="406833at2759"/>
<dbReference type="Proteomes" id="UP000094565">
    <property type="component" value="Chromosome 3"/>
</dbReference>
<protein>
    <submittedName>
        <fullName evidence="6">BA75_04299T0</fullName>
    </submittedName>
</protein>
<dbReference type="CDD" id="cd23808">
    <property type="entry name" value="UBCc_UBE2W"/>
    <property type="match status" value="1"/>
</dbReference>
<gene>
    <name evidence="6" type="ORF">ATY40_BA7504299</name>
</gene>
<keyword evidence="7" id="KW-1185">Reference proteome</keyword>
<dbReference type="PROSITE" id="PS50127">
    <property type="entry name" value="UBC_2"/>
    <property type="match status" value="1"/>
</dbReference>
<evidence type="ECO:0000256" key="2">
    <source>
        <dbReference type="ARBA" id="ARBA00022786"/>
    </source>
</evidence>
<accession>A0A1B2JEY4</accession>
<evidence type="ECO:0000256" key="4">
    <source>
        <dbReference type="SAM" id="MobiDB-lite"/>
    </source>
</evidence>
<evidence type="ECO:0000256" key="3">
    <source>
        <dbReference type="ARBA" id="ARBA00022840"/>
    </source>
</evidence>
<dbReference type="Pfam" id="PF00179">
    <property type="entry name" value="UQ_con"/>
    <property type="match status" value="1"/>
</dbReference>
<reference evidence="6 7" key="1">
    <citation type="submission" date="2016-02" db="EMBL/GenBank/DDBJ databases">
        <title>Comparative genomic and transcriptomic foundation for Pichia pastoris.</title>
        <authorList>
            <person name="Love K.R."/>
            <person name="Shah K.A."/>
            <person name="Whittaker C.A."/>
            <person name="Wu J."/>
            <person name="Bartlett M.C."/>
            <person name="Ma D."/>
            <person name="Leeson R.L."/>
            <person name="Priest M."/>
            <person name="Young S.K."/>
            <person name="Love J.C."/>
        </authorList>
    </citation>
    <scope>NUCLEOTIDE SEQUENCE [LARGE SCALE GENOMIC DNA]</scope>
    <source>
        <strain evidence="6 7">ATCC 28485</strain>
    </source>
</reference>
<dbReference type="InterPro" id="IPR016135">
    <property type="entry name" value="UBQ-conjugating_enzyme/RWD"/>
</dbReference>
<evidence type="ECO:0000313" key="7">
    <source>
        <dbReference type="Proteomes" id="UP000094565"/>
    </source>
</evidence>
<evidence type="ECO:0000313" key="6">
    <source>
        <dbReference type="EMBL" id="ANZ76629.1"/>
    </source>
</evidence>
<dbReference type="PANTHER" id="PTHR24067">
    <property type="entry name" value="UBIQUITIN-CONJUGATING ENZYME E2"/>
    <property type="match status" value="1"/>
</dbReference>
<dbReference type="AlphaFoldDB" id="A0A1B2JEY4"/>
<dbReference type="EMBL" id="CP014586">
    <property type="protein sequence ID" value="ANZ76629.1"/>
    <property type="molecule type" value="Genomic_DNA"/>
</dbReference>
<feature type="region of interest" description="Disordered" evidence="4">
    <location>
        <begin position="115"/>
        <end position="147"/>
    </location>
</feature>
<evidence type="ECO:0000259" key="5">
    <source>
        <dbReference type="PROSITE" id="PS50127"/>
    </source>
</evidence>
<keyword evidence="1" id="KW-0547">Nucleotide-binding</keyword>
<organism evidence="6 7">
    <name type="scientific">Komagataella pastoris</name>
    <name type="common">Yeast</name>
    <name type="synonym">Pichia pastoris</name>
    <dbReference type="NCBI Taxonomy" id="4922"/>
    <lineage>
        <taxon>Eukaryota</taxon>
        <taxon>Fungi</taxon>
        <taxon>Dikarya</taxon>
        <taxon>Ascomycota</taxon>
        <taxon>Saccharomycotina</taxon>
        <taxon>Pichiomycetes</taxon>
        <taxon>Pichiales</taxon>
        <taxon>Pichiaceae</taxon>
        <taxon>Komagataella</taxon>
    </lineage>
</organism>
<dbReference type="SUPFAM" id="SSF54495">
    <property type="entry name" value="UBC-like"/>
    <property type="match status" value="1"/>
</dbReference>
<feature type="domain" description="UBC core" evidence="5">
    <location>
        <begin position="3"/>
        <end position="147"/>
    </location>
</feature>
<feature type="compositionally biased region" description="Basic and acidic residues" evidence="4">
    <location>
        <begin position="120"/>
        <end position="132"/>
    </location>
</feature>
<keyword evidence="3" id="KW-0067">ATP-binding</keyword>
<evidence type="ECO:0000256" key="1">
    <source>
        <dbReference type="ARBA" id="ARBA00022741"/>
    </source>
</evidence>
<sequence length="147" mass="16767">MSFKGKRLAKEYKDLVSNQVPGITCEATDSFDTLVIQVSVLDNPLYIDDSYRLRFIFSDKYPFSPPQVQFIDKIPIHPHIYSNGHICLNILGNDWTPSQTVASISMSVQSMLASNNLDQRPPDDDNYVKHAPENPQHSSFYYHDDTV</sequence>
<name>A0A1B2JEY4_PICPA</name>
<proteinExistence type="predicted"/>